<comment type="caution">
    <text evidence="4">The sequence shown here is derived from an EMBL/GenBank/DDBJ whole genome shotgun (WGS) entry which is preliminary data.</text>
</comment>
<feature type="region of interest" description="Disordered" evidence="2">
    <location>
        <begin position="1"/>
        <end position="23"/>
    </location>
</feature>
<evidence type="ECO:0000256" key="1">
    <source>
        <dbReference type="SAM" id="Coils"/>
    </source>
</evidence>
<dbReference type="EMBL" id="MTYH01000042">
    <property type="protein sequence ID" value="PNP43286.1"/>
    <property type="molecule type" value="Genomic_DNA"/>
</dbReference>
<evidence type="ECO:0000313" key="5">
    <source>
        <dbReference type="Proteomes" id="UP000236546"/>
    </source>
</evidence>
<dbReference type="AlphaFoldDB" id="A0A2K0TCN2"/>
<feature type="region of interest" description="Disordered" evidence="2">
    <location>
        <begin position="302"/>
        <end position="324"/>
    </location>
</feature>
<protein>
    <recommendedName>
        <fullName evidence="3">2EXR domain-containing protein</fullName>
    </recommendedName>
</protein>
<feature type="compositionally biased region" description="Polar residues" evidence="2">
    <location>
        <begin position="302"/>
        <end position="313"/>
    </location>
</feature>
<keyword evidence="1" id="KW-0175">Coiled coil</keyword>
<dbReference type="Pfam" id="PF20150">
    <property type="entry name" value="2EXR"/>
    <property type="match status" value="1"/>
</dbReference>
<sequence length="708" mass="82160">MMDVDDSSSEASSPSPSTDQGHGFDALMQARQVESIAYHALINEGGRPSHPLSHLRTIVASPGQYRDILAFWQDQSDEWQVFGKQLSRWQMFRAHQRASREPERFPSYVEELNERLERHNFELPHSFKKSASGFSRQLDRQDKLATWIEYLNYEFTRHDEYDKWLETCQPGYDAALAQLLEAHVLRPFEKIRTPTTDICRPTSIEITRRREERRKAEEECENAKKQIQWRNALGNHQSEEEDRQLVEAKERLRSLHKRTYVIADFARKTHAYRFALDRSERHELLLRWALDQIPMIEEEIKQSNTSNRGQVASQGHDRPTKPAFHRFKQLPPEIRHRIWAELLPKKPSVHFFDVLNHQRKRHLATSWSSEEFRVRATTARDSGYRPVYTLLSTCRESRRAAQTYYTRQWQGLTCAVTGSRIKDCTHAPDFRTFDWIPPEDLIVLCFPPIQVAKLPPGNAFTLSPGVSQPARRIAVCVPTEIMSMHNLHPDEGEGEDDAAQLSLIPEFIDKLHRPIHPDHKWDAKYRGIWKLYLIIEGWSPNHLSMQVTAGVDTNRPVQTWSDKQISWHSQAAKKDERKTQWKNILGSIDDGSASEEKNNYCNNDTNNSGDKRRIWWLGSNRPALGSLDPEDLVQKSQAKRLCEFMDTLAAECDLQPWNKRFEGVEALGWLQPADMDVLECHPWDLVEVMKKQNERGHVIRGAGSADSS</sequence>
<feature type="coiled-coil region" evidence="1">
    <location>
        <begin position="206"/>
        <end position="258"/>
    </location>
</feature>
<reference evidence="4 5" key="1">
    <citation type="submission" date="2017-02" db="EMBL/GenBank/DDBJ databases">
        <title>Genomes of Trichoderma spp. with biocontrol activity.</title>
        <authorList>
            <person name="Gardiner D."/>
            <person name="Kazan K."/>
            <person name="Vos C."/>
            <person name="Harvey P."/>
        </authorList>
    </citation>
    <scope>NUCLEOTIDE SEQUENCE [LARGE SCALE GENOMIC DNA]</scope>
    <source>
        <strain evidence="4 5">A5MH</strain>
    </source>
</reference>
<accession>A0A2K0TCN2</accession>
<dbReference type="OrthoDB" id="5419928at2759"/>
<organism evidence="4 5">
    <name type="scientific">Trichoderma gamsii</name>
    <dbReference type="NCBI Taxonomy" id="398673"/>
    <lineage>
        <taxon>Eukaryota</taxon>
        <taxon>Fungi</taxon>
        <taxon>Dikarya</taxon>
        <taxon>Ascomycota</taxon>
        <taxon>Pezizomycotina</taxon>
        <taxon>Sordariomycetes</taxon>
        <taxon>Hypocreomycetidae</taxon>
        <taxon>Hypocreales</taxon>
        <taxon>Hypocreaceae</taxon>
        <taxon>Trichoderma</taxon>
    </lineage>
</organism>
<gene>
    <name evidence="4" type="ORF">TGAMA5MH_04743</name>
</gene>
<evidence type="ECO:0000259" key="3">
    <source>
        <dbReference type="Pfam" id="PF20150"/>
    </source>
</evidence>
<dbReference type="InterPro" id="IPR045518">
    <property type="entry name" value="2EXR"/>
</dbReference>
<evidence type="ECO:0000256" key="2">
    <source>
        <dbReference type="SAM" id="MobiDB-lite"/>
    </source>
</evidence>
<proteinExistence type="predicted"/>
<feature type="domain" description="2EXR" evidence="3">
    <location>
        <begin position="324"/>
        <end position="407"/>
    </location>
</feature>
<evidence type="ECO:0000313" key="4">
    <source>
        <dbReference type="EMBL" id="PNP43286.1"/>
    </source>
</evidence>
<name>A0A2K0TCN2_9HYPO</name>
<dbReference type="Proteomes" id="UP000236546">
    <property type="component" value="Unassembled WGS sequence"/>
</dbReference>